<reference evidence="1 2" key="1">
    <citation type="journal article" date="2019" name="Int. J. Syst. Evol. Microbiol.">
        <title>The Global Catalogue of Microorganisms (GCM) 10K type strain sequencing project: providing services to taxonomists for standard genome sequencing and annotation.</title>
        <authorList>
            <consortium name="The Broad Institute Genomics Platform"/>
            <consortium name="The Broad Institute Genome Sequencing Center for Infectious Disease"/>
            <person name="Wu L."/>
            <person name="Ma J."/>
        </authorList>
    </citation>
    <scope>NUCLEOTIDE SEQUENCE [LARGE SCALE GENOMIC DNA]</scope>
    <source>
        <strain evidence="1 2">JCM 12762</strain>
    </source>
</reference>
<dbReference type="InterPro" id="IPR023393">
    <property type="entry name" value="START-like_dom_sf"/>
</dbReference>
<dbReference type="EMBL" id="BAAAKW010000051">
    <property type="protein sequence ID" value="GAA1223503.1"/>
    <property type="molecule type" value="Genomic_DNA"/>
</dbReference>
<dbReference type="Gene3D" id="3.30.530.20">
    <property type="match status" value="1"/>
</dbReference>
<dbReference type="RefSeq" id="WP_343926059.1">
    <property type="nucleotide sequence ID" value="NZ_BAAAKW010000051.1"/>
</dbReference>
<protein>
    <recommendedName>
        <fullName evidence="3">SRPBCC family protein</fullName>
    </recommendedName>
</protein>
<keyword evidence="2" id="KW-1185">Reference proteome</keyword>
<evidence type="ECO:0000313" key="2">
    <source>
        <dbReference type="Proteomes" id="UP001500943"/>
    </source>
</evidence>
<evidence type="ECO:0000313" key="1">
    <source>
        <dbReference type="EMBL" id="GAA1223503.1"/>
    </source>
</evidence>
<organism evidence="1 2">
    <name type="scientific">Rhodoglobus aureus</name>
    <dbReference type="NCBI Taxonomy" id="191497"/>
    <lineage>
        <taxon>Bacteria</taxon>
        <taxon>Bacillati</taxon>
        <taxon>Actinomycetota</taxon>
        <taxon>Actinomycetes</taxon>
        <taxon>Micrococcales</taxon>
        <taxon>Microbacteriaceae</taxon>
        <taxon>Rhodoglobus</taxon>
    </lineage>
</organism>
<sequence>MRVLLKLILDCEPDDAWRAIRTPAVFQQVSRPFTRFTSLEVGGFPQFWEEGDHPVRVSAFGRRRLRLGHQVIRVSFDESEPGTRVMRDNGEGLSGVLAQISTWEHSMAISAAPDNKTLYRDQLTFSAGLLTPLLWPMYWAFWQWRAASLKRLAPTWGSSTPSRTNLSL</sequence>
<name>A0ABN1VU84_9MICO</name>
<evidence type="ECO:0008006" key="3">
    <source>
        <dbReference type="Google" id="ProtNLM"/>
    </source>
</evidence>
<comment type="caution">
    <text evidence="1">The sequence shown here is derived from an EMBL/GenBank/DDBJ whole genome shotgun (WGS) entry which is preliminary data.</text>
</comment>
<gene>
    <name evidence="1" type="ORF">GCM10009655_23310</name>
</gene>
<dbReference type="SUPFAM" id="SSF55961">
    <property type="entry name" value="Bet v1-like"/>
    <property type="match status" value="1"/>
</dbReference>
<accession>A0ABN1VU84</accession>
<dbReference type="Proteomes" id="UP001500943">
    <property type="component" value="Unassembled WGS sequence"/>
</dbReference>
<proteinExistence type="predicted"/>